<proteinExistence type="predicted"/>
<dbReference type="OrthoDB" id="56827at2"/>
<evidence type="ECO:0000259" key="1">
    <source>
        <dbReference type="Pfam" id="PF12500"/>
    </source>
</evidence>
<dbReference type="InterPro" id="IPR029057">
    <property type="entry name" value="PRTase-like"/>
</dbReference>
<dbReference type="InterPro" id="IPR041688">
    <property type="entry name" value="PRTase_2"/>
</dbReference>
<sequence>MDNKIFGSSIYRRHLSCGTLSITHDCSNVAYLDELFDIAERHNPKRAFLFVSKVLGRHIPISPRKMRETYQKIAKQFPAYLEGPTVFIGMAETAVGLGAGVFDEVSTRYPQSVYLTSTRHPIDNATLLCEFKENHSHATDHLLYFPNEKNQQDWVKQARTVVLIDDEATTGNTFLNLLSALQIQGKLINIQQVITVTLTDWSDSAIAKRCSLPFKSISLVQGKWQWQATPNAPLPTPLNINVSTKGHVAITGKQNWGRLGMRYSTNDLAPLIHTNKGEKILVLGTGEFVWVPFLLAERLEKQGAIVKFSATTRSPISMSFAIKSAITFADNYGLGIPNFLYNVTHQQFDRIFLCCETPITSIDNQLIYALKKIASCVEILSYE</sequence>
<dbReference type="AlphaFoldDB" id="A0A198GAF6"/>
<gene>
    <name evidence="3" type="ORF">M983_1208</name>
</gene>
<feature type="domain" description="Orotate phosphoribosyltransferase-like" evidence="2">
    <location>
        <begin position="35"/>
        <end position="222"/>
    </location>
</feature>
<dbReference type="STRING" id="1354337.M983_1208"/>
<dbReference type="Pfam" id="PF15609">
    <property type="entry name" value="PRTase_2"/>
    <property type="match status" value="1"/>
</dbReference>
<dbReference type="Pfam" id="PF12500">
    <property type="entry name" value="TRSP"/>
    <property type="match status" value="1"/>
</dbReference>
<dbReference type="RefSeq" id="WP_066748632.1">
    <property type="nucleotide sequence ID" value="NZ_LXEN01000051.1"/>
</dbReference>
<evidence type="ECO:0000313" key="4">
    <source>
        <dbReference type="Proteomes" id="UP000094023"/>
    </source>
</evidence>
<keyword evidence="3" id="KW-0808">Transferase</keyword>
<dbReference type="PATRIC" id="fig|1354337.4.peg.1228"/>
<comment type="caution">
    <text evidence="3">The sequence shown here is derived from an EMBL/GenBank/DDBJ whole genome shotgun (WGS) entry which is preliminary data.</text>
</comment>
<dbReference type="InterPro" id="IPR000836">
    <property type="entry name" value="PRTase_dom"/>
</dbReference>
<evidence type="ECO:0000313" key="3">
    <source>
        <dbReference type="EMBL" id="OAT33231.1"/>
    </source>
</evidence>
<dbReference type="InterPro" id="IPR011214">
    <property type="entry name" value="UCP020967"/>
</dbReference>
<dbReference type="GO" id="GO:0016757">
    <property type="term" value="F:glycosyltransferase activity"/>
    <property type="evidence" value="ECO:0007669"/>
    <property type="project" value="UniProtKB-KW"/>
</dbReference>
<organism evidence="3 4">
    <name type="scientific">Proteus myxofaciens ATCC 19692</name>
    <dbReference type="NCBI Taxonomy" id="1354337"/>
    <lineage>
        <taxon>Bacteria</taxon>
        <taxon>Pseudomonadati</taxon>
        <taxon>Pseudomonadota</taxon>
        <taxon>Gammaproteobacteria</taxon>
        <taxon>Enterobacterales</taxon>
        <taxon>Morganellaceae</taxon>
        <taxon>Proteus</taxon>
    </lineage>
</organism>
<feature type="domain" description="TRSP" evidence="1">
    <location>
        <begin position="273"/>
        <end position="361"/>
    </location>
</feature>
<reference evidence="3 4" key="1">
    <citation type="submission" date="2016-04" db="EMBL/GenBank/DDBJ databases">
        <title>ATOL: Assembling a taxonomically balanced genome-scale reconstruction of the evolutionary history of the Enterobacteriaceae.</title>
        <authorList>
            <person name="Plunkett G.III."/>
            <person name="Neeno-Eckwall E.C."/>
            <person name="Glasner J.D."/>
            <person name="Perna N.T."/>
        </authorList>
    </citation>
    <scope>NUCLEOTIDE SEQUENCE [LARGE SCALE GENOMIC DNA]</scope>
    <source>
        <strain evidence="3 4">ATCC 19692</strain>
    </source>
</reference>
<dbReference type="PIRSF" id="PIRSF020967">
    <property type="entry name" value="UCP020967"/>
    <property type="match status" value="1"/>
</dbReference>
<keyword evidence="4" id="KW-1185">Reference proteome</keyword>
<name>A0A198GAF6_9GAMM</name>
<protein>
    <submittedName>
        <fullName evidence="3">Adenine/guanine phosphoribosyltransferase</fullName>
    </submittedName>
</protein>
<keyword evidence="3" id="KW-0328">Glycosyltransferase</keyword>
<accession>A0A198GAF6</accession>
<dbReference type="InterPro" id="IPR022537">
    <property type="entry name" value="TRSP_dom"/>
</dbReference>
<dbReference type="CDD" id="cd06223">
    <property type="entry name" value="PRTases_typeI"/>
    <property type="match status" value="1"/>
</dbReference>
<dbReference type="Proteomes" id="UP000094023">
    <property type="component" value="Unassembled WGS sequence"/>
</dbReference>
<dbReference type="EMBL" id="LXEN01000051">
    <property type="protein sequence ID" value="OAT33231.1"/>
    <property type="molecule type" value="Genomic_DNA"/>
</dbReference>
<evidence type="ECO:0000259" key="2">
    <source>
        <dbReference type="Pfam" id="PF15609"/>
    </source>
</evidence>
<dbReference type="Gene3D" id="3.40.50.2020">
    <property type="match status" value="1"/>
</dbReference>
<dbReference type="SUPFAM" id="SSF53271">
    <property type="entry name" value="PRTase-like"/>
    <property type="match status" value="1"/>
</dbReference>